<feature type="compositionally biased region" description="Pro residues" evidence="1">
    <location>
        <begin position="310"/>
        <end position="319"/>
    </location>
</feature>
<feature type="compositionally biased region" description="Low complexity" evidence="1">
    <location>
        <begin position="350"/>
        <end position="370"/>
    </location>
</feature>
<proteinExistence type="predicted"/>
<name>A0AA36DIT7_9BILA</name>
<comment type="caution">
    <text evidence="2">The sequence shown here is derived from an EMBL/GenBank/DDBJ whole genome shotgun (WGS) entry which is preliminary data.</text>
</comment>
<accession>A0AA36DIT7</accession>
<dbReference type="EMBL" id="CATQJA010002710">
    <property type="protein sequence ID" value="CAJ0587381.1"/>
    <property type="molecule type" value="Genomic_DNA"/>
</dbReference>
<feature type="region of interest" description="Disordered" evidence="1">
    <location>
        <begin position="222"/>
        <end position="291"/>
    </location>
</feature>
<feature type="compositionally biased region" description="Gly residues" evidence="1">
    <location>
        <begin position="239"/>
        <end position="248"/>
    </location>
</feature>
<feature type="compositionally biased region" description="Polar residues" evidence="1">
    <location>
        <begin position="256"/>
        <end position="272"/>
    </location>
</feature>
<evidence type="ECO:0008006" key="4">
    <source>
        <dbReference type="Google" id="ProtNLM"/>
    </source>
</evidence>
<evidence type="ECO:0000313" key="2">
    <source>
        <dbReference type="EMBL" id="CAJ0587381.1"/>
    </source>
</evidence>
<dbReference type="Proteomes" id="UP001177023">
    <property type="component" value="Unassembled WGS sequence"/>
</dbReference>
<feature type="region of interest" description="Disordered" evidence="1">
    <location>
        <begin position="309"/>
        <end position="468"/>
    </location>
</feature>
<evidence type="ECO:0000256" key="1">
    <source>
        <dbReference type="SAM" id="MobiDB-lite"/>
    </source>
</evidence>
<dbReference type="AlphaFoldDB" id="A0AA36DIT7"/>
<reference evidence="2" key="1">
    <citation type="submission" date="2023-06" db="EMBL/GenBank/DDBJ databases">
        <authorList>
            <person name="Delattre M."/>
        </authorList>
    </citation>
    <scope>NUCLEOTIDE SEQUENCE</scope>
    <source>
        <strain evidence="2">AF72</strain>
    </source>
</reference>
<keyword evidence="3" id="KW-1185">Reference proteome</keyword>
<feature type="compositionally biased region" description="Basic and acidic residues" evidence="1">
    <location>
        <begin position="226"/>
        <end position="238"/>
    </location>
</feature>
<feature type="non-terminal residue" evidence="2">
    <location>
        <position position="1"/>
    </location>
</feature>
<sequence>MACMWERLDVPPCPSSHPMVRRQKLAETVLSTFMERVQLAHRRGGQHRVGGLWPMREDWSTLEGVECDHEEVVQIIRCAVREHYIVVRIRKDDDVCKVRIYDPLVTSVEDCSGSQVTSSVMEQVMALCSHISNGPTTPTLDAHYVLNIERQEDDWSCGHRAISYVMDLLNEFDPINRSPDLFACEQLYDMAQDRRQSVDWDGKLWAKDRNLGQPETCQMVTFNQKEIAKKKSGPRGERWGGGGRGGCWSSGRVEDVSNNDNAAQRNDSGATGSANTTPSASVSNAAAAPAPQEPETSCLAACYSRVAPAPRIPPPPPQTPIQQQPVGYNVNDESVALGGRVSPQPGPEMPQAGPSSSQAQQPGPSRSHASPPRPSESELPSVVSEGDSSTPSVLDFPPRLGNNPSTDGFPPTPQIDRRPSTHLPPLTRDSEPSAGPSSSGIQRSPMPQPALHDVLPPIPTVEDEDSSG</sequence>
<gene>
    <name evidence="2" type="ORF">MSPICULIGERA_LOCUS25352</name>
</gene>
<evidence type="ECO:0000313" key="3">
    <source>
        <dbReference type="Proteomes" id="UP001177023"/>
    </source>
</evidence>
<protein>
    <recommendedName>
        <fullName evidence="4">Ubiquitin-like protease family profile domain-containing protein</fullName>
    </recommendedName>
</protein>
<feature type="compositionally biased region" description="Low complexity" evidence="1">
    <location>
        <begin position="273"/>
        <end position="290"/>
    </location>
</feature>
<organism evidence="2 3">
    <name type="scientific">Mesorhabditis spiculigera</name>
    <dbReference type="NCBI Taxonomy" id="96644"/>
    <lineage>
        <taxon>Eukaryota</taxon>
        <taxon>Metazoa</taxon>
        <taxon>Ecdysozoa</taxon>
        <taxon>Nematoda</taxon>
        <taxon>Chromadorea</taxon>
        <taxon>Rhabditida</taxon>
        <taxon>Rhabditina</taxon>
        <taxon>Rhabditomorpha</taxon>
        <taxon>Rhabditoidea</taxon>
        <taxon>Rhabditidae</taxon>
        <taxon>Mesorhabditinae</taxon>
        <taxon>Mesorhabditis</taxon>
    </lineage>
</organism>